<dbReference type="InterPro" id="IPR046836">
    <property type="entry name" value="RHS_C"/>
</dbReference>
<dbReference type="AlphaFoldDB" id="A0A422MQZ2"/>
<accession>A0A422MQZ2</accession>
<dbReference type="Pfam" id="PF07999">
    <property type="entry name" value="RHSP"/>
    <property type="match status" value="1"/>
</dbReference>
<keyword evidence="3" id="KW-1185">Reference proteome</keyword>
<comment type="caution">
    <text evidence="2">The sequence shown here is derived from an EMBL/GenBank/DDBJ whole genome shotgun (WGS) entry which is preliminary data.</text>
</comment>
<evidence type="ECO:0000313" key="2">
    <source>
        <dbReference type="EMBL" id="RNE95617.1"/>
    </source>
</evidence>
<dbReference type="RefSeq" id="XP_029223110.1">
    <property type="nucleotide sequence ID" value="XM_029376808.1"/>
</dbReference>
<feature type="domain" description="Retrotransposon hot spot protein,C-terminal" evidence="1">
    <location>
        <begin position="2"/>
        <end position="184"/>
    </location>
</feature>
<reference evidence="2 3" key="1">
    <citation type="journal article" date="2018" name="BMC Genomics">
        <title>Genomic comparison of Trypanosoma conorhini and Trypanosoma rangeli to Trypanosoma cruzi strains of high and low virulence.</title>
        <authorList>
            <person name="Bradwell K.R."/>
            <person name="Koparde V.N."/>
            <person name="Matveyev A.V."/>
            <person name="Serrano M.G."/>
            <person name="Alves J.M."/>
            <person name="Parikh H."/>
            <person name="Huang B."/>
            <person name="Lee V."/>
            <person name="Espinosa-Alvarez O."/>
            <person name="Ortiz P.A."/>
            <person name="Costa-Martins A.G."/>
            <person name="Teixeira M.M."/>
            <person name="Buck G.A."/>
        </authorList>
    </citation>
    <scope>NUCLEOTIDE SEQUENCE [LARGE SCALE GENOMIC DNA]</scope>
    <source>
        <strain evidence="2 3">025E</strain>
    </source>
</reference>
<sequence>GWEKQNDAMRIIMNCPDELDVKAMCAWERRVESAEAQLEYWKTVKKYMDDVGPVLRCIFSGRAWKKRSLAANDEVGRINALNADYYMRVEVAVDWAETNASHKLVKIVRLVISEGIEKFYNGYLTTHFANIVMTRVSEVKSLSEMMRMMLLSRSAFVPALLERVGKLAFTFESFLEAVKDKYVELVPGRTRTTALRAERKHCTAPHQRC</sequence>
<name>A0A422MQZ2_9TRYP</name>
<organism evidence="2 3">
    <name type="scientific">Trypanosoma conorhini</name>
    <dbReference type="NCBI Taxonomy" id="83891"/>
    <lineage>
        <taxon>Eukaryota</taxon>
        <taxon>Discoba</taxon>
        <taxon>Euglenozoa</taxon>
        <taxon>Kinetoplastea</taxon>
        <taxon>Metakinetoplastina</taxon>
        <taxon>Trypanosomatida</taxon>
        <taxon>Trypanosomatidae</taxon>
        <taxon>Trypanosoma</taxon>
    </lineage>
</organism>
<dbReference type="Proteomes" id="UP000284403">
    <property type="component" value="Unassembled WGS sequence"/>
</dbReference>
<protein>
    <submittedName>
        <fullName evidence="2">Retrotransposon hot spot (RHS) protein</fullName>
    </submittedName>
</protein>
<gene>
    <name evidence="2" type="ORF">Tco025E_10015</name>
</gene>
<dbReference type="EMBL" id="MKKU01001402">
    <property type="protein sequence ID" value="RNE95617.1"/>
    <property type="molecule type" value="Genomic_DNA"/>
</dbReference>
<dbReference type="InterPro" id="IPR006518">
    <property type="entry name" value="Trypano_RHS"/>
</dbReference>
<evidence type="ECO:0000259" key="1">
    <source>
        <dbReference type="Pfam" id="PF07999"/>
    </source>
</evidence>
<dbReference type="GeneID" id="40323626"/>
<evidence type="ECO:0000313" key="3">
    <source>
        <dbReference type="Proteomes" id="UP000284403"/>
    </source>
</evidence>
<feature type="non-terminal residue" evidence="2">
    <location>
        <position position="1"/>
    </location>
</feature>
<dbReference type="NCBIfam" id="TIGR01631">
    <property type="entry name" value="Trypano_RHS"/>
    <property type="match status" value="1"/>
</dbReference>
<proteinExistence type="predicted"/>